<proteinExistence type="predicted"/>
<dbReference type="PATRIC" id="fig|1122247.3.peg.992"/>
<sequence>MLASFGAGWALTTALAGMLFAPVGALRCEPGRGGAGLELAAA</sequence>
<reference evidence="1 2" key="1">
    <citation type="journal article" date="2012" name="J. Bacteriol.">
        <title>Genome sequence of Mycobacterium hassiacum DSM 44199, a rare source of heat-stable mycobacterial proteins.</title>
        <authorList>
            <person name="Tiago I."/>
            <person name="Maranha A."/>
            <person name="Mendes V."/>
            <person name="Alarico S."/>
            <person name="Moynihan P.J."/>
            <person name="Clarke A.J."/>
            <person name="Macedo-Ribeiro S."/>
            <person name="Pereira P.J."/>
            <person name="Empadinhas N."/>
        </authorList>
    </citation>
    <scope>NUCLEOTIDE SEQUENCE [LARGE SCALE GENOMIC DNA]</scope>
    <source>
        <strain evidence="2">DSM 44199 / CIP 105218 / JCM 12690 / 3849</strain>
    </source>
</reference>
<dbReference type="AlphaFoldDB" id="K5BKH2"/>
<evidence type="ECO:0000313" key="1">
    <source>
        <dbReference type="EMBL" id="EKF24859.1"/>
    </source>
</evidence>
<dbReference type="EMBL" id="AMRA01000027">
    <property type="protein sequence ID" value="EKF24859.1"/>
    <property type="molecule type" value="Genomic_DNA"/>
</dbReference>
<dbReference type="Proteomes" id="UP000006265">
    <property type="component" value="Unassembled WGS sequence"/>
</dbReference>
<name>K5BKH2_MYCHD</name>
<organism evidence="1 2">
    <name type="scientific">Mycolicibacterium hassiacum (strain DSM 44199 / CIP 105218 / JCM 12690 / 3849)</name>
    <name type="common">Mycobacterium hassiacum</name>
    <dbReference type="NCBI Taxonomy" id="1122247"/>
    <lineage>
        <taxon>Bacteria</taxon>
        <taxon>Bacillati</taxon>
        <taxon>Actinomycetota</taxon>
        <taxon>Actinomycetes</taxon>
        <taxon>Mycobacteriales</taxon>
        <taxon>Mycobacteriaceae</taxon>
        <taxon>Mycolicibacterium</taxon>
    </lineage>
</organism>
<accession>K5BKH2</accession>
<gene>
    <name evidence="1" type="ORF">C731_1034</name>
</gene>
<evidence type="ECO:0000313" key="2">
    <source>
        <dbReference type="Proteomes" id="UP000006265"/>
    </source>
</evidence>
<protein>
    <submittedName>
        <fullName evidence="1">Uncharacterized protein</fullName>
    </submittedName>
</protein>
<comment type="caution">
    <text evidence="1">The sequence shown here is derived from an EMBL/GenBank/DDBJ whole genome shotgun (WGS) entry which is preliminary data.</text>
</comment>
<keyword evidence="2" id="KW-1185">Reference proteome</keyword>